<feature type="domain" description="Haem-binding uptake Tiki superfamily ChaN" evidence="1">
    <location>
        <begin position="35"/>
        <end position="233"/>
    </location>
</feature>
<proteinExistence type="predicted"/>
<dbReference type="Proteomes" id="UP000236731">
    <property type="component" value="Unassembled WGS sequence"/>
</dbReference>
<evidence type="ECO:0000313" key="3">
    <source>
        <dbReference type="Proteomes" id="UP000236731"/>
    </source>
</evidence>
<reference evidence="3" key="1">
    <citation type="submission" date="2016-10" db="EMBL/GenBank/DDBJ databases">
        <authorList>
            <person name="Varghese N."/>
            <person name="Submissions S."/>
        </authorList>
    </citation>
    <scope>NUCLEOTIDE SEQUENCE [LARGE SCALE GENOMIC DNA]</scope>
    <source>
        <strain evidence="3">DSM 22361</strain>
    </source>
</reference>
<protein>
    <submittedName>
        <fullName evidence="2">Uncharacterized iron-regulated protein</fullName>
    </submittedName>
</protein>
<dbReference type="AlphaFoldDB" id="A0A1H5YPD8"/>
<dbReference type="Pfam" id="PF04187">
    <property type="entry name" value="Cofac_haem_bdg"/>
    <property type="match status" value="1"/>
</dbReference>
<dbReference type="Gene3D" id="3.40.50.11550">
    <property type="match status" value="1"/>
</dbReference>
<dbReference type="CDD" id="cd14727">
    <property type="entry name" value="ChanN-like"/>
    <property type="match status" value="1"/>
</dbReference>
<keyword evidence="3" id="KW-1185">Reference proteome</keyword>
<dbReference type="EMBL" id="FNUT01000006">
    <property type="protein sequence ID" value="SEG25958.1"/>
    <property type="molecule type" value="Genomic_DNA"/>
</dbReference>
<accession>A0A1H5YPD8</accession>
<sequence length="271" mass="30946">MLLFCLLVLAFGSQAQEKYKIVDQAGREVALGKIIAEVESKPLVFFGELHGQAEAHALELDLLTAMHQRYPGRVKLGMEMFEADVQPIVNEYFQGFIQEKSFETESRIWTNYIKDYKPLVSYAKSNNIPLLATNVPRRYANSVYHQGLTVLDSLNTYAKQYIAPLPLQVDTTLSIYAEMLQMMPDHKNANLVYAQGVKDATMAHFIEENLQERTIFLHVNGAYHSKRKEGIPTFFKQYPKEKILVIQTLKSADVTDELLKEADYSLIIESM</sequence>
<dbReference type="InterPro" id="IPR007314">
    <property type="entry name" value="Cofac_haem-bd_dom"/>
</dbReference>
<evidence type="ECO:0000313" key="2">
    <source>
        <dbReference type="EMBL" id="SEG25958.1"/>
    </source>
</evidence>
<evidence type="ECO:0000259" key="1">
    <source>
        <dbReference type="Pfam" id="PF04187"/>
    </source>
</evidence>
<gene>
    <name evidence="2" type="ORF">SAMN05421877_10677</name>
</gene>
<organism evidence="2 3">
    <name type="scientific">Sphingobacterium lactis</name>
    <dbReference type="NCBI Taxonomy" id="797291"/>
    <lineage>
        <taxon>Bacteria</taxon>
        <taxon>Pseudomonadati</taxon>
        <taxon>Bacteroidota</taxon>
        <taxon>Sphingobacteriia</taxon>
        <taxon>Sphingobacteriales</taxon>
        <taxon>Sphingobacteriaceae</taxon>
        <taxon>Sphingobacterium</taxon>
    </lineage>
</organism>
<name>A0A1H5YPD8_9SPHI</name>
<dbReference type="SUPFAM" id="SSF159501">
    <property type="entry name" value="EreA/ChaN-like"/>
    <property type="match status" value="1"/>
</dbReference>